<evidence type="ECO:0000256" key="4">
    <source>
        <dbReference type="ARBA" id="ARBA00022989"/>
    </source>
</evidence>
<dbReference type="Pfam" id="PF00892">
    <property type="entry name" value="EamA"/>
    <property type="match status" value="2"/>
</dbReference>
<feature type="transmembrane region" description="Helical" evidence="6">
    <location>
        <begin position="249"/>
        <end position="269"/>
    </location>
</feature>
<evidence type="ECO:0000256" key="6">
    <source>
        <dbReference type="SAM" id="Phobius"/>
    </source>
</evidence>
<comment type="caution">
    <text evidence="8">The sequence shown here is derived from an EMBL/GenBank/DDBJ whole genome shotgun (WGS) entry which is preliminary data.</text>
</comment>
<evidence type="ECO:0000256" key="1">
    <source>
        <dbReference type="ARBA" id="ARBA00004141"/>
    </source>
</evidence>
<name>A0ABS6SCI6_9SPHN</name>
<feature type="transmembrane region" description="Helical" evidence="6">
    <location>
        <begin position="107"/>
        <end position="125"/>
    </location>
</feature>
<protein>
    <submittedName>
        <fullName evidence="8">DMT family transporter</fullName>
    </submittedName>
</protein>
<keyword evidence="5 6" id="KW-0472">Membrane</keyword>
<dbReference type="InterPro" id="IPR000620">
    <property type="entry name" value="EamA_dom"/>
</dbReference>
<evidence type="ECO:0000259" key="7">
    <source>
        <dbReference type="Pfam" id="PF00892"/>
    </source>
</evidence>
<sequence length="308" mass="32810">MTRPRAAPKARYTMRASPIFLAILGIAFLSAMDAAVKVLALQDTALTATWLRFAFGTIVTLPLLYFARHAMPDREAIRAHTLRGVMIAAMSICFFYAISILSLAETITLAFIAPLIVPPLAALFLKEKMRGNVLLAAIAGFAGVVVTVQGADDSASGGARNLAIAAVLASAVIYAVQTMILRSRAQRDNPLVIAVFGTVVPLLVLTPLALTLGPLPGQDALIPGLAAGLLGLGGILSLIYAYARAEAQVLIVFEYTGLLWATLLGWVMFQEEPRIEIYIGAAIIAGACLYIAWNERGPSKTRQKKSAF</sequence>
<keyword evidence="4 6" id="KW-1133">Transmembrane helix</keyword>
<reference evidence="8 9" key="1">
    <citation type="submission" date="2021-04" db="EMBL/GenBank/DDBJ databases">
        <authorList>
            <person name="Pira H."/>
            <person name="Risdian C."/>
            <person name="Wink J."/>
        </authorList>
    </citation>
    <scope>NUCLEOTIDE SEQUENCE [LARGE SCALE GENOMIC DNA]</scope>
    <source>
        <strain evidence="8 9">WHA3</strain>
    </source>
</reference>
<dbReference type="RefSeq" id="WP_218444354.1">
    <property type="nucleotide sequence ID" value="NZ_JAGSPA010000001.1"/>
</dbReference>
<accession>A0ABS6SCI6</accession>
<evidence type="ECO:0000313" key="8">
    <source>
        <dbReference type="EMBL" id="MBV7255945.1"/>
    </source>
</evidence>
<feature type="transmembrane region" description="Helical" evidence="6">
    <location>
        <begin position="162"/>
        <end position="181"/>
    </location>
</feature>
<feature type="transmembrane region" description="Helical" evidence="6">
    <location>
        <begin position="193"/>
        <end position="215"/>
    </location>
</feature>
<feature type="domain" description="EamA" evidence="7">
    <location>
        <begin position="18"/>
        <end position="148"/>
    </location>
</feature>
<feature type="transmembrane region" description="Helical" evidence="6">
    <location>
        <begin position="221"/>
        <end position="242"/>
    </location>
</feature>
<evidence type="ECO:0000256" key="5">
    <source>
        <dbReference type="ARBA" id="ARBA00023136"/>
    </source>
</evidence>
<dbReference type="EMBL" id="JAGSPA010000001">
    <property type="protein sequence ID" value="MBV7255945.1"/>
    <property type="molecule type" value="Genomic_DNA"/>
</dbReference>
<feature type="transmembrane region" description="Helical" evidence="6">
    <location>
        <begin position="50"/>
        <end position="68"/>
    </location>
</feature>
<comment type="subcellular location">
    <subcellularLocation>
        <location evidence="1">Membrane</location>
        <topology evidence="1">Multi-pass membrane protein</topology>
    </subcellularLocation>
</comment>
<comment type="similarity">
    <text evidence="2">Belongs to the drug/metabolite transporter (DMT) superfamily. 10 TMS drug/metabolite exporter (DME) (TC 2.A.7.3) family.</text>
</comment>
<dbReference type="PANTHER" id="PTHR22911:SF6">
    <property type="entry name" value="SOLUTE CARRIER FAMILY 35 MEMBER G1"/>
    <property type="match status" value="1"/>
</dbReference>
<evidence type="ECO:0000256" key="3">
    <source>
        <dbReference type="ARBA" id="ARBA00022692"/>
    </source>
</evidence>
<feature type="domain" description="EamA" evidence="7">
    <location>
        <begin position="163"/>
        <end position="291"/>
    </location>
</feature>
<feature type="transmembrane region" description="Helical" evidence="6">
    <location>
        <begin position="80"/>
        <end position="101"/>
    </location>
</feature>
<evidence type="ECO:0000313" key="9">
    <source>
        <dbReference type="Proteomes" id="UP000722336"/>
    </source>
</evidence>
<feature type="transmembrane region" description="Helical" evidence="6">
    <location>
        <begin position="132"/>
        <end position="150"/>
    </location>
</feature>
<dbReference type="PANTHER" id="PTHR22911">
    <property type="entry name" value="ACYL-MALONYL CONDENSING ENZYME-RELATED"/>
    <property type="match status" value="1"/>
</dbReference>
<proteinExistence type="inferred from homology"/>
<evidence type="ECO:0000256" key="2">
    <source>
        <dbReference type="ARBA" id="ARBA00009853"/>
    </source>
</evidence>
<organism evidence="8 9">
    <name type="scientific">Pacificimonas pallii</name>
    <dbReference type="NCBI Taxonomy" id="2827236"/>
    <lineage>
        <taxon>Bacteria</taxon>
        <taxon>Pseudomonadati</taxon>
        <taxon>Pseudomonadota</taxon>
        <taxon>Alphaproteobacteria</taxon>
        <taxon>Sphingomonadales</taxon>
        <taxon>Sphingosinicellaceae</taxon>
        <taxon>Pacificimonas</taxon>
    </lineage>
</organism>
<gene>
    <name evidence="8" type="ORF">KCG44_04010</name>
</gene>
<keyword evidence="9" id="KW-1185">Reference proteome</keyword>
<keyword evidence="3 6" id="KW-0812">Transmembrane</keyword>
<feature type="transmembrane region" description="Helical" evidence="6">
    <location>
        <begin position="275"/>
        <end position="293"/>
    </location>
</feature>
<dbReference type="Proteomes" id="UP000722336">
    <property type="component" value="Unassembled WGS sequence"/>
</dbReference>